<organism evidence="1 2">
    <name type="scientific">Salmonella bongori N268-08</name>
    <dbReference type="NCBI Taxonomy" id="1197719"/>
    <lineage>
        <taxon>Bacteria</taxon>
        <taxon>Pseudomonadati</taxon>
        <taxon>Pseudomonadota</taxon>
        <taxon>Gammaproteobacteria</taxon>
        <taxon>Enterobacterales</taxon>
        <taxon>Enterobacteriaceae</taxon>
        <taxon>Salmonella</taxon>
    </lineage>
</organism>
<name>S5NH37_SALBN</name>
<dbReference type="KEGG" id="sbz:A464_plas0131"/>
<dbReference type="AlphaFoldDB" id="S5NH37"/>
<dbReference type="PATRIC" id="fig|1197719.3.peg.4751"/>
<dbReference type="eggNOG" id="COG5492">
    <property type="taxonomic scope" value="Bacteria"/>
</dbReference>
<protein>
    <submittedName>
        <fullName evidence="1">Uncharacterized protein</fullName>
    </submittedName>
</protein>
<accession>S5NH37</accession>
<evidence type="ECO:0000313" key="2">
    <source>
        <dbReference type="Proteomes" id="UP000015042"/>
    </source>
</evidence>
<dbReference type="HOGENOM" id="CLU_591709_0_0_6"/>
<proteinExistence type="predicted"/>
<gene>
    <name evidence="1" type="ORF">A464_plas0131</name>
</gene>
<reference evidence="1 2" key="1">
    <citation type="submission" date="2013-07" db="EMBL/GenBank/DDBJ databases">
        <title>Genome sequence of Salmonella bongori N268-08 - a rare clinical isolate.</title>
        <authorList>
            <person name="Marti R."/>
            <person name="Hagens S."/>
            <person name="Loessner M.J."/>
            <person name="Klumpp J."/>
        </authorList>
    </citation>
    <scope>NUCLEOTIDE SEQUENCE [LARGE SCALE GENOMIC DNA]</scope>
    <source>
        <strain evidence="1 2">N268-08</strain>
        <plasmid evidence="2">Plasmid RM1</plasmid>
    </source>
</reference>
<evidence type="ECO:0000313" key="1">
    <source>
        <dbReference type="EMBL" id="AGR61955.1"/>
    </source>
</evidence>
<geneLocation type="plasmid" evidence="1 2">
    <name>RM1</name>
</geneLocation>
<dbReference type="Proteomes" id="UP000015042">
    <property type="component" value="Plasmid RM1"/>
</dbReference>
<dbReference type="EMBL" id="CP006609">
    <property type="protein sequence ID" value="AGR61955.1"/>
    <property type="molecule type" value="Genomic_DNA"/>
</dbReference>
<sequence>MNKILKSPIIPQAINGTLDKDTLSQDIIVKIPSWDDKSIGDVIHVFWGTLHEIYVVQSVNDSVIMVSFSRNAISVGNYSVYYTITDTVGNTGTSTTVSIMVTGGGSGSLATLPAPHIPQATDGVIDLSSQANDIDVKCYPDKAGQPGDILRVHFGKLLAEITLTYPVAMTPSVFLPRSSITHGNYVVYYEILRAGNQVAISASVDVDAVLDIFLPAPVFPTAVNGVVNLKDEGLFVEMDIPRYDSAERGDEIYSYIGITKGPVTIIEYPDNGSFPVKFKKESLEAGTFKAHYEVRKMDDYQIASPSISVILSDSITPPATTDDVWENIKAGIPFTIYNKVPAYTLSEEGRGSYYVLWQPKDVPLTIWKPVVININLRTFKVISRDGYYWSMHTNYLHTAEGGGTLFSIERSDTNNSARRIVDTYGKYLRKCENSNNDDHRITHSSNLAQGSNIFDFYFNFLS</sequence>
<keyword evidence="1" id="KW-0614">Plasmid</keyword>